<accession>A0AAP0EUK3</accession>
<reference evidence="1 2" key="1">
    <citation type="submission" date="2024-01" db="EMBL/GenBank/DDBJ databases">
        <title>Genome assemblies of Stephania.</title>
        <authorList>
            <person name="Yang L."/>
        </authorList>
    </citation>
    <scope>NUCLEOTIDE SEQUENCE [LARGE SCALE GENOMIC DNA]</scope>
    <source>
        <strain evidence="1">QJT</strain>
        <tissue evidence="1">Leaf</tissue>
    </source>
</reference>
<comment type="caution">
    <text evidence="1">The sequence shown here is derived from an EMBL/GenBank/DDBJ whole genome shotgun (WGS) entry which is preliminary data.</text>
</comment>
<sequence>MGPHVSGLIVIRTRGARKGRFWGFVKRDLELGGGVAEEEGSTDKCGFDKCRDKERRKDYL</sequence>
<organism evidence="1 2">
    <name type="scientific">Stephania japonica</name>
    <dbReference type="NCBI Taxonomy" id="461633"/>
    <lineage>
        <taxon>Eukaryota</taxon>
        <taxon>Viridiplantae</taxon>
        <taxon>Streptophyta</taxon>
        <taxon>Embryophyta</taxon>
        <taxon>Tracheophyta</taxon>
        <taxon>Spermatophyta</taxon>
        <taxon>Magnoliopsida</taxon>
        <taxon>Ranunculales</taxon>
        <taxon>Menispermaceae</taxon>
        <taxon>Menispermoideae</taxon>
        <taxon>Cissampelideae</taxon>
        <taxon>Stephania</taxon>
    </lineage>
</organism>
<evidence type="ECO:0000313" key="2">
    <source>
        <dbReference type="Proteomes" id="UP001417504"/>
    </source>
</evidence>
<name>A0AAP0EUK3_9MAGN</name>
<dbReference type="Proteomes" id="UP001417504">
    <property type="component" value="Unassembled WGS sequence"/>
</dbReference>
<evidence type="ECO:0000313" key="1">
    <source>
        <dbReference type="EMBL" id="KAK9096933.1"/>
    </source>
</evidence>
<dbReference type="AlphaFoldDB" id="A0AAP0EUK3"/>
<protein>
    <submittedName>
        <fullName evidence="1">Uncharacterized protein</fullName>
    </submittedName>
</protein>
<keyword evidence="2" id="KW-1185">Reference proteome</keyword>
<dbReference type="EMBL" id="JBBNAE010000009">
    <property type="protein sequence ID" value="KAK9096933.1"/>
    <property type="molecule type" value="Genomic_DNA"/>
</dbReference>
<proteinExistence type="predicted"/>
<gene>
    <name evidence="1" type="ORF">Sjap_022430</name>
</gene>